<dbReference type="InterPro" id="IPR058600">
    <property type="entry name" value="YhjD-like"/>
</dbReference>
<reference evidence="1 2" key="1">
    <citation type="submission" date="2017-04" db="EMBL/GenBank/DDBJ databases">
        <authorList>
            <person name="Varghese N."/>
            <person name="Submissions S."/>
        </authorList>
    </citation>
    <scope>NUCLEOTIDE SEQUENCE [LARGE SCALE GENOMIC DNA]</scope>
    <source>
        <strain evidence="1 2">J12</strain>
    </source>
</reference>
<gene>
    <name evidence="1" type="ORF">SAMN02744124_01389</name>
</gene>
<sequence>MKGIPPAPLETEEDLQLVKEYILLPLLLDVLERDMRALGTVKLKMDVVYARALHTAQDVITADLTSVRKQMRDRGIKVFEQQRTELGMEARYLCRGYQHRFSMLWSLVKAELNQYLSKYLNVDLRSDGL</sequence>
<dbReference type="EMBL" id="FXAE01000009">
    <property type="protein sequence ID" value="SMF11461.1"/>
    <property type="molecule type" value="Genomic_DNA"/>
</dbReference>
<evidence type="ECO:0000313" key="1">
    <source>
        <dbReference type="EMBL" id="SMF11461.1"/>
    </source>
</evidence>
<dbReference type="Proteomes" id="UP000192939">
    <property type="component" value="Unassembled WGS sequence"/>
</dbReference>
<accession>A0ABY1LVC2</accession>
<protein>
    <submittedName>
        <fullName evidence="1">Uncharacterized protein</fullName>
    </submittedName>
</protein>
<name>A0ABY1LVC2_9BACL</name>
<keyword evidence="2" id="KW-1185">Reference proteome</keyword>
<evidence type="ECO:0000313" key="2">
    <source>
        <dbReference type="Proteomes" id="UP000192939"/>
    </source>
</evidence>
<organism evidence="1 2">
    <name type="scientific">Paenibacillus barengoltzii J12</name>
    <dbReference type="NCBI Taxonomy" id="935846"/>
    <lineage>
        <taxon>Bacteria</taxon>
        <taxon>Bacillati</taxon>
        <taxon>Bacillota</taxon>
        <taxon>Bacilli</taxon>
        <taxon>Bacillales</taxon>
        <taxon>Paenibacillaceae</taxon>
        <taxon>Paenibacillus</taxon>
    </lineage>
</organism>
<dbReference type="RefSeq" id="WP_085170457.1">
    <property type="nucleotide sequence ID" value="NZ_FXAE01000009.1"/>
</dbReference>
<proteinExistence type="predicted"/>
<comment type="caution">
    <text evidence="1">The sequence shown here is derived from an EMBL/GenBank/DDBJ whole genome shotgun (WGS) entry which is preliminary data.</text>
</comment>
<dbReference type="Pfam" id="PF26325">
    <property type="entry name" value="YhjD"/>
    <property type="match status" value="1"/>
</dbReference>